<sequence>MSRKRRAHTSFDWIPVLDDNEEGQPLPDICIQHTRVDLDESGRSSSTTSFVPAPASPAKKTRTQYDDFNWNNEPAPLELNTTNYPFLDPAYQHFLDVNEPGPPLRYLRELIRLDGRGESGVAATCGLCQVEEPKLRCEECFSGLMFCAKCLVDLHACNPLHRIEHWNGNFFKHTTLKDVGLRIQLGHRVGERCSNPATATGDNFVVINTNGVHEVGLDYCDCETAQHRTTQLLHARWYPATPVTPNTAATFNILEYFHLLTFESKASVFEFLHALMRRTNNISITDVPDRYEEFLCMIREWRHLKMLKHAGRGHDPAGVSATAEGECAVLCPACPQPGKNLPENWRDAPKELQFLYSLLLGADANFRMVRKKVSSEENDPTLSPGWSYYCEVKKYSEHLATGLEKEERSTCVNHHAMKDANTSRSANLASSGIGTIDCIRHNFKRPNSIGDLQKGEKYINMDYLFLSSMSHTEFVCLTMSYDIACQWYLHLWERMLGFPQCLHIDLEGRTVTFLVPKFHLPAHVEKCQTAFSFNLTQGVGRMDGEAPERGWSDINPLSSQTKQMGSSLLRKIKNAVPERSEQVWSFLEFSKSLPADLVLKWSEMVERWEKDEDEINLFVATVTRVTQHGVRLALAQEDAANIEREGSVAIHDDISPAMLITLGLELESQQVRLKYDSGKLDGSATMLQLVKMQERKNSLRRRINTWTTIAPYNLPLHLPSSLPARVPCPPTLLKYELKLREAQCYEALNELHNHLRLRTHMYKYKNKNIVGQRANTRCQNMIHSVQEKVNASATKYRTARAALMKLSSHSLDDEGWRARLLTLDEEDIRPLKEGEEGESEGARTLSWIWKVVGVGGDSDNEGLQEALRIEWCRSRARAMRFSEEVLFLREEMRRVLAFLDWHAGWWDERRFRLTGLSRDEEEGVIAYASKQAHIRRSMRSTFDRIWCSSHELIQLGIGADNDILDLDYAAGADLLNTPPEELLA</sequence>
<keyword evidence="4" id="KW-1185">Reference proteome</keyword>
<dbReference type="Pfam" id="PF18758">
    <property type="entry name" value="KDZ"/>
    <property type="match status" value="1"/>
</dbReference>
<accession>A0A0C3CNU4</accession>
<name>A0A0C3CNU4_PILCF</name>
<reference evidence="4" key="2">
    <citation type="submission" date="2015-01" db="EMBL/GenBank/DDBJ databases">
        <title>Evolutionary Origins and Diversification of the Mycorrhizal Mutualists.</title>
        <authorList>
            <consortium name="DOE Joint Genome Institute"/>
            <consortium name="Mycorrhizal Genomics Consortium"/>
            <person name="Kohler A."/>
            <person name="Kuo A."/>
            <person name="Nagy L.G."/>
            <person name="Floudas D."/>
            <person name="Copeland A."/>
            <person name="Barry K.W."/>
            <person name="Cichocki N."/>
            <person name="Veneault-Fourrey C."/>
            <person name="LaButti K."/>
            <person name="Lindquist E.A."/>
            <person name="Lipzen A."/>
            <person name="Lundell T."/>
            <person name="Morin E."/>
            <person name="Murat C."/>
            <person name="Riley R."/>
            <person name="Ohm R."/>
            <person name="Sun H."/>
            <person name="Tunlid A."/>
            <person name="Henrissat B."/>
            <person name="Grigoriev I.V."/>
            <person name="Hibbett D.S."/>
            <person name="Martin F."/>
        </authorList>
    </citation>
    <scope>NUCLEOTIDE SEQUENCE [LARGE SCALE GENOMIC DNA]</scope>
    <source>
        <strain evidence="4">F 1598</strain>
    </source>
</reference>
<feature type="region of interest" description="Disordered" evidence="1">
    <location>
        <begin position="40"/>
        <end position="61"/>
    </location>
</feature>
<evidence type="ECO:0000256" key="1">
    <source>
        <dbReference type="SAM" id="MobiDB-lite"/>
    </source>
</evidence>
<organism evidence="3 4">
    <name type="scientific">Piloderma croceum (strain F 1598)</name>
    <dbReference type="NCBI Taxonomy" id="765440"/>
    <lineage>
        <taxon>Eukaryota</taxon>
        <taxon>Fungi</taxon>
        <taxon>Dikarya</taxon>
        <taxon>Basidiomycota</taxon>
        <taxon>Agaricomycotina</taxon>
        <taxon>Agaricomycetes</taxon>
        <taxon>Agaricomycetidae</taxon>
        <taxon>Atheliales</taxon>
        <taxon>Atheliaceae</taxon>
        <taxon>Piloderma</taxon>
    </lineage>
</organism>
<dbReference type="PANTHER" id="PTHR33096">
    <property type="entry name" value="CXC2 DOMAIN-CONTAINING PROTEIN"/>
    <property type="match status" value="1"/>
</dbReference>
<reference evidence="3 4" key="1">
    <citation type="submission" date="2014-04" db="EMBL/GenBank/DDBJ databases">
        <authorList>
            <consortium name="DOE Joint Genome Institute"/>
            <person name="Kuo A."/>
            <person name="Tarkka M."/>
            <person name="Buscot F."/>
            <person name="Kohler A."/>
            <person name="Nagy L.G."/>
            <person name="Floudas D."/>
            <person name="Copeland A."/>
            <person name="Barry K.W."/>
            <person name="Cichocki N."/>
            <person name="Veneault-Fourrey C."/>
            <person name="LaButti K."/>
            <person name="Lindquist E.A."/>
            <person name="Lipzen A."/>
            <person name="Lundell T."/>
            <person name="Morin E."/>
            <person name="Murat C."/>
            <person name="Sun H."/>
            <person name="Tunlid A."/>
            <person name="Henrissat B."/>
            <person name="Grigoriev I.V."/>
            <person name="Hibbett D.S."/>
            <person name="Martin F."/>
            <person name="Nordberg H.P."/>
            <person name="Cantor M.N."/>
            <person name="Hua S.X."/>
        </authorList>
    </citation>
    <scope>NUCLEOTIDE SEQUENCE [LARGE SCALE GENOMIC DNA]</scope>
    <source>
        <strain evidence="3 4">F 1598</strain>
    </source>
</reference>
<dbReference type="InterPro" id="IPR040521">
    <property type="entry name" value="KDZ"/>
</dbReference>
<dbReference type="OrthoDB" id="3261436at2759"/>
<evidence type="ECO:0000313" key="3">
    <source>
        <dbReference type="EMBL" id="KIM91407.1"/>
    </source>
</evidence>
<protein>
    <recommendedName>
        <fullName evidence="2">CxC2-like cysteine cluster KDZ transposase-associated domain-containing protein</fullName>
    </recommendedName>
</protein>
<dbReference type="Proteomes" id="UP000054166">
    <property type="component" value="Unassembled WGS sequence"/>
</dbReference>
<proteinExistence type="predicted"/>
<gene>
    <name evidence="3" type="ORF">PILCRDRAFT_603</name>
</gene>
<evidence type="ECO:0000259" key="2">
    <source>
        <dbReference type="Pfam" id="PF18803"/>
    </source>
</evidence>
<dbReference type="Pfam" id="PF18803">
    <property type="entry name" value="CxC2"/>
    <property type="match status" value="1"/>
</dbReference>
<feature type="domain" description="CxC2-like cysteine cluster KDZ transposase-associated" evidence="2">
    <location>
        <begin position="176"/>
        <end position="282"/>
    </location>
</feature>
<dbReference type="InParanoid" id="A0A0C3CNU4"/>
<dbReference type="HOGENOM" id="CLU_003703_13_0_1"/>
<dbReference type="STRING" id="765440.A0A0C3CNU4"/>
<dbReference type="EMBL" id="KN832971">
    <property type="protein sequence ID" value="KIM91407.1"/>
    <property type="molecule type" value="Genomic_DNA"/>
</dbReference>
<evidence type="ECO:0000313" key="4">
    <source>
        <dbReference type="Proteomes" id="UP000054166"/>
    </source>
</evidence>
<dbReference type="PANTHER" id="PTHR33096:SF1">
    <property type="entry name" value="CXC1-LIKE CYSTEINE CLUSTER ASSOCIATED WITH KDZ TRANSPOSASES DOMAIN-CONTAINING PROTEIN"/>
    <property type="match status" value="1"/>
</dbReference>
<dbReference type="InterPro" id="IPR041457">
    <property type="entry name" value="CxC2_KDZ-assoc"/>
</dbReference>
<dbReference type="AlphaFoldDB" id="A0A0C3CNU4"/>